<keyword evidence="2 5" id="KW-0540">Nuclease</keyword>
<feature type="signal peptide" evidence="7">
    <location>
        <begin position="1"/>
        <end position="17"/>
    </location>
</feature>
<comment type="function">
    <text evidence="5">Bidirectionally degrades single-stranded DNA into large acid-insoluble oligonucleotides, which are then degraded further into small acid-soluble oligonucleotides.</text>
</comment>
<dbReference type="RefSeq" id="WP_252772147.1">
    <property type="nucleotide sequence ID" value="NZ_JAMXMC010000018.1"/>
</dbReference>
<dbReference type="InterPro" id="IPR020579">
    <property type="entry name" value="Exonuc_VII_lsu_C"/>
</dbReference>
<keyword evidence="11" id="KW-1185">Reference proteome</keyword>
<evidence type="ECO:0000259" key="9">
    <source>
        <dbReference type="Pfam" id="PF13742"/>
    </source>
</evidence>
<dbReference type="HAMAP" id="MF_00378">
    <property type="entry name" value="Exonuc_7_L"/>
    <property type="match status" value="1"/>
</dbReference>
<dbReference type="Pfam" id="PF13742">
    <property type="entry name" value="tRNA_anti_2"/>
    <property type="match status" value="1"/>
</dbReference>
<evidence type="ECO:0000313" key="11">
    <source>
        <dbReference type="Proteomes" id="UP001204851"/>
    </source>
</evidence>
<comment type="subunit">
    <text evidence="5">Heterooligomer composed of large and small subunits.</text>
</comment>
<evidence type="ECO:0000313" key="10">
    <source>
        <dbReference type="EMBL" id="MCO5979197.1"/>
    </source>
</evidence>
<evidence type="ECO:0000259" key="8">
    <source>
        <dbReference type="Pfam" id="PF02601"/>
    </source>
</evidence>
<keyword evidence="1 5" id="KW-0963">Cytoplasm</keyword>
<accession>A0ABT1BUX9</accession>
<evidence type="ECO:0000256" key="6">
    <source>
        <dbReference type="RuleBase" id="RU004355"/>
    </source>
</evidence>
<keyword evidence="3 5" id="KW-0378">Hydrolase</keyword>
<dbReference type="PANTHER" id="PTHR30008:SF0">
    <property type="entry name" value="EXODEOXYRIBONUCLEASE 7 LARGE SUBUNIT"/>
    <property type="match status" value="1"/>
</dbReference>
<keyword evidence="4 5" id="KW-0269">Exonuclease</keyword>
<evidence type="ECO:0000256" key="7">
    <source>
        <dbReference type="SAM" id="SignalP"/>
    </source>
</evidence>
<comment type="similarity">
    <text evidence="5 6">Belongs to the XseA family.</text>
</comment>
<dbReference type="EMBL" id="JAMXMC010000018">
    <property type="protein sequence ID" value="MCO5979197.1"/>
    <property type="molecule type" value="Genomic_DNA"/>
</dbReference>
<dbReference type="InterPro" id="IPR025824">
    <property type="entry name" value="OB-fold_nuc-bd_dom"/>
</dbReference>
<feature type="domain" description="Exonuclease VII large subunit C-terminal" evidence="8">
    <location>
        <begin position="122"/>
        <end position="411"/>
    </location>
</feature>
<feature type="chain" id="PRO_5047056175" description="Exodeoxyribonuclease 7 large subunit" evidence="7">
    <location>
        <begin position="18"/>
        <end position="432"/>
    </location>
</feature>
<reference evidence="10 11" key="1">
    <citation type="submission" date="2022-06" db="EMBL/GenBank/DDBJ databases">
        <title>Ideonella sp. NS12-5 Genome sequencing and assembly.</title>
        <authorList>
            <person name="Jung Y."/>
        </authorList>
    </citation>
    <scope>NUCLEOTIDE SEQUENCE [LARGE SCALE GENOMIC DNA]</scope>
    <source>
        <strain evidence="10 11">NS12-5</strain>
    </source>
</reference>
<organism evidence="10 11">
    <name type="scientific">Ideonella oryzae</name>
    <dbReference type="NCBI Taxonomy" id="2937441"/>
    <lineage>
        <taxon>Bacteria</taxon>
        <taxon>Pseudomonadati</taxon>
        <taxon>Pseudomonadota</taxon>
        <taxon>Betaproteobacteria</taxon>
        <taxon>Burkholderiales</taxon>
        <taxon>Sphaerotilaceae</taxon>
        <taxon>Ideonella</taxon>
    </lineage>
</organism>
<dbReference type="NCBIfam" id="TIGR00237">
    <property type="entry name" value="xseA"/>
    <property type="match status" value="1"/>
</dbReference>
<dbReference type="CDD" id="cd04489">
    <property type="entry name" value="ExoVII_LU_OBF"/>
    <property type="match status" value="1"/>
</dbReference>
<gene>
    <name evidence="5 10" type="primary">xseA</name>
    <name evidence="10" type="ORF">M0L44_21065</name>
</gene>
<dbReference type="GO" id="GO:0008855">
    <property type="term" value="F:exodeoxyribonuclease VII activity"/>
    <property type="evidence" value="ECO:0007669"/>
    <property type="project" value="UniProtKB-EC"/>
</dbReference>
<comment type="subcellular location">
    <subcellularLocation>
        <location evidence="5 6">Cytoplasm</location>
    </subcellularLocation>
</comment>
<proteinExistence type="inferred from homology"/>
<dbReference type="Proteomes" id="UP001204851">
    <property type="component" value="Unassembled WGS sequence"/>
</dbReference>
<protein>
    <recommendedName>
        <fullName evidence="5">Exodeoxyribonuclease 7 large subunit</fullName>
        <ecNumber evidence="5">3.1.11.6</ecNumber>
    </recommendedName>
    <alternativeName>
        <fullName evidence="5">Exodeoxyribonuclease VII large subunit</fullName>
        <shortName evidence="5">Exonuclease VII large subunit</shortName>
    </alternativeName>
</protein>
<name>A0ABT1BUX9_9BURK</name>
<comment type="catalytic activity">
    <reaction evidence="5 6">
        <text>Exonucleolytic cleavage in either 5'- to 3'- or 3'- to 5'-direction to yield nucleoside 5'-phosphates.</text>
        <dbReference type="EC" id="3.1.11.6"/>
    </reaction>
</comment>
<feature type="domain" description="OB-fold nucleic acid binding" evidence="9">
    <location>
        <begin position="3"/>
        <end position="98"/>
    </location>
</feature>
<sequence length="432" mass="46895">MAWTVAALLLAVADALAARFSAVAVRGELSGFTRASSGHCYFSLKDGDGSGAALRCVMFRRQAVLLQSLPRDGQQVEVRGRLSVYEPRGELQLVVESLQPVGAGRLYEEFLRLKARLEQAGWFDPLRKRALPAHPQVVGVVTSSSGAVWHDVMTTLRRRAPHVRVILYPSIVQGGDAPASLRGALALANARAEADVILLCRGGGSLEDLWAFNDEQLVMAVAQSSIPIVSGVGHETDVTLTDWAADLRAPTPTAAAELVSPARDDLLQMLAVRAQAMIRRVHQRLDDAEQRLDLAGLRLRDPRRALQSQGDRLRMAQQRLSGALQGERQRLDRQFADRQQRWQRVVERTLLGASHDLGLREARLRAADPRGVLSRGYAWIEGSDGRPVVSAASLVVGEGVRAVWADGVAQAHVTAVDLVPSGPPVPPRPTRG</sequence>
<comment type="caution">
    <text evidence="10">The sequence shown here is derived from an EMBL/GenBank/DDBJ whole genome shotgun (WGS) entry which is preliminary data.</text>
</comment>
<evidence type="ECO:0000256" key="1">
    <source>
        <dbReference type="ARBA" id="ARBA00022490"/>
    </source>
</evidence>
<evidence type="ECO:0000256" key="4">
    <source>
        <dbReference type="ARBA" id="ARBA00022839"/>
    </source>
</evidence>
<evidence type="ECO:0000256" key="2">
    <source>
        <dbReference type="ARBA" id="ARBA00022722"/>
    </source>
</evidence>
<dbReference type="Pfam" id="PF02601">
    <property type="entry name" value="Exonuc_VII_L"/>
    <property type="match status" value="1"/>
</dbReference>
<dbReference type="InterPro" id="IPR003753">
    <property type="entry name" value="Exonuc_VII_L"/>
</dbReference>
<keyword evidence="7" id="KW-0732">Signal</keyword>
<dbReference type="PANTHER" id="PTHR30008">
    <property type="entry name" value="EXODEOXYRIBONUCLEASE 7 LARGE SUBUNIT"/>
    <property type="match status" value="1"/>
</dbReference>
<dbReference type="EC" id="3.1.11.6" evidence="5"/>
<evidence type="ECO:0000256" key="5">
    <source>
        <dbReference type="HAMAP-Rule" id="MF_00378"/>
    </source>
</evidence>
<evidence type="ECO:0000256" key="3">
    <source>
        <dbReference type="ARBA" id="ARBA00022801"/>
    </source>
</evidence>